<feature type="region of interest" description="Disordered" evidence="1">
    <location>
        <begin position="608"/>
        <end position="702"/>
    </location>
</feature>
<feature type="compositionally biased region" description="Polar residues" evidence="1">
    <location>
        <begin position="515"/>
        <end position="524"/>
    </location>
</feature>
<evidence type="ECO:0000313" key="3">
    <source>
        <dbReference type="Proteomes" id="UP001497457"/>
    </source>
</evidence>
<feature type="compositionally biased region" description="Low complexity" evidence="1">
    <location>
        <begin position="136"/>
        <end position="159"/>
    </location>
</feature>
<evidence type="ECO:0000256" key="1">
    <source>
        <dbReference type="SAM" id="MobiDB-lite"/>
    </source>
</evidence>
<feature type="compositionally biased region" description="Low complexity" evidence="1">
    <location>
        <begin position="416"/>
        <end position="431"/>
    </location>
</feature>
<feature type="compositionally biased region" description="Acidic residues" evidence="1">
    <location>
        <begin position="618"/>
        <end position="628"/>
    </location>
</feature>
<dbReference type="EMBL" id="OZ075122">
    <property type="protein sequence ID" value="CAL4910224.1"/>
    <property type="molecule type" value="Genomic_DNA"/>
</dbReference>
<feature type="region of interest" description="Disordered" evidence="1">
    <location>
        <begin position="509"/>
        <end position="531"/>
    </location>
</feature>
<feature type="compositionally biased region" description="Polar residues" evidence="1">
    <location>
        <begin position="42"/>
        <end position="60"/>
    </location>
</feature>
<evidence type="ECO:0000313" key="2">
    <source>
        <dbReference type="EMBL" id="CAL4910224.1"/>
    </source>
</evidence>
<feature type="compositionally biased region" description="Gly residues" evidence="1">
    <location>
        <begin position="461"/>
        <end position="480"/>
    </location>
</feature>
<feature type="region of interest" description="Disordered" evidence="1">
    <location>
        <begin position="408"/>
        <end position="488"/>
    </location>
</feature>
<organism evidence="2 3">
    <name type="scientific">Urochloa decumbens</name>
    <dbReference type="NCBI Taxonomy" id="240449"/>
    <lineage>
        <taxon>Eukaryota</taxon>
        <taxon>Viridiplantae</taxon>
        <taxon>Streptophyta</taxon>
        <taxon>Embryophyta</taxon>
        <taxon>Tracheophyta</taxon>
        <taxon>Spermatophyta</taxon>
        <taxon>Magnoliopsida</taxon>
        <taxon>Liliopsida</taxon>
        <taxon>Poales</taxon>
        <taxon>Poaceae</taxon>
        <taxon>PACMAD clade</taxon>
        <taxon>Panicoideae</taxon>
        <taxon>Panicodae</taxon>
        <taxon>Paniceae</taxon>
        <taxon>Melinidinae</taxon>
        <taxon>Urochloa</taxon>
    </lineage>
</organism>
<reference evidence="2" key="1">
    <citation type="submission" date="2024-10" db="EMBL/GenBank/DDBJ databases">
        <authorList>
            <person name="Ryan C."/>
        </authorList>
    </citation>
    <scope>NUCLEOTIDE SEQUENCE [LARGE SCALE GENOMIC DNA]</scope>
</reference>
<keyword evidence="3" id="KW-1185">Reference proteome</keyword>
<name>A0ABC8WIR6_9POAL</name>
<feature type="compositionally biased region" description="Polar residues" evidence="1">
    <location>
        <begin position="20"/>
        <end position="35"/>
    </location>
</feature>
<dbReference type="InterPro" id="IPR053253">
    <property type="entry name" value="Sex_diff_modulator"/>
</dbReference>
<dbReference type="AlphaFoldDB" id="A0ABC8WIR6"/>
<dbReference type="Proteomes" id="UP001497457">
    <property type="component" value="Chromosome 12b"/>
</dbReference>
<dbReference type="PANTHER" id="PTHR33087:SF31">
    <property type="entry name" value="OS06G0482850 PROTEIN"/>
    <property type="match status" value="1"/>
</dbReference>
<gene>
    <name evidence="2" type="ORF">URODEC1_LOCUS14229</name>
</gene>
<proteinExistence type="predicted"/>
<dbReference type="PANTHER" id="PTHR33087">
    <property type="entry name" value="OS07G0539200 PROTEIN"/>
    <property type="match status" value="1"/>
</dbReference>
<sequence>MAAPAPAATHPPLPTANLASATTSPADERAPTTSAPAAHAEQGTSSPRSQVRSTPSTPLSSAAVPFYPGELSMGRPKEARWLDGSDDEQEKVDYDFTPSPSHSPRPSYRDALCGNHAGAPPASHATAGQEDTGKEAATAAAPDAAAGPSTPPASEVPSRTPSPPPVTISGGDQRVATSTVPAALPGAPSEPECCFVDRSPAMAAEEARLRLAIIATVGNASTEFSAADAKLAILTATAIRAEDITVKPFHPDHFLIECATQGARDRVLASSPTPLASTCLSLRPWTRLAYGEAETLLSKVTIEIDGIPAHAWDRDTASKLLAPNCWIESLDEATGRKTDLSTFKVSAWTRDPKAIPMSKKLLIAEPETPITYSIPEMQVIFGNVRPYLRQKGVLVYPVSFHLRSVADFRPRSPSTSGPSLPSDNGDSGPDGNPDRSYGFRQGSAGPRLSAFPRRDGRGGRGRGGGTGGWGSTAAGGGAAGGKRTTDGPTFQEHVAQITTAATVPPAAQATIPPEASSNEQNPTEATDAVSLHPVREVQWPVPDGVGVETNHKASLPTPVRLQADPAVLCFSTKGEETHSWCHSEQDPMLLEASSRGDLAQPHASVNFPCLGQGHGEEDTTDDGASEADDGGRHGDLLTATPELLPTAGLDAAGPQDMSGVLQSEDGPSPDGPPSMAQAASQETTLREPEEDDPPTTPFANPVPIAVTTESSQLRDFVNSVQVRVATPLLPKPPAPACATARLEQPATELPKRSRRQAALPLANVAPAKRAEIVLMKRLGIASDAAPVTAPSKQALKEYFGNEQPPGSRRTAMKVLFPSLGKASPAMGLTAA</sequence>
<protein>
    <submittedName>
        <fullName evidence="2">Uncharacterized protein</fullName>
    </submittedName>
</protein>
<feature type="region of interest" description="Disordered" evidence="1">
    <location>
        <begin position="1"/>
        <end position="172"/>
    </location>
</feature>
<accession>A0ABC8WIR6</accession>
<feature type="compositionally biased region" description="Low complexity" evidence="1">
    <location>
        <begin position="636"/>
        <end position="649"/>
    </location>
</feature>